<feature type="region of interest" description="Disordered" evidence="1">
    <location>
        <begin position="1"/>
        <end position="31"/>
    </location>
</feature>
<proteinExistence type="predicted"/>
<evidence type="ECO:0000313" key="2">
    <source>
        <dbReference type="Proteomes" id="UP000887574"/>
    </source>
</evidence>
<name>A0A915DTP4_9BILA</name>
<evidence type="ECO:0000313" key="3">
    <source>
        <dbReference type="WBParaSite" id="jg23552"/>
    </source>
</evidence>
<dbReference type="AlphaFoldDB" id="A0A915DTP4"/>
<dbReference type="WBParaSite" id="jg23552">
    <property type="protein sequence ID" value="jg23552"/>
    <property type="gene ID" value="jg23552"/>
</dbReference>
<keyword evidence="2" id="KW-1185">Reference proteome</keyword>
<accession>A0A915DTP4</accession>
<dbReference type="Proteomes" id="UP000887574">
    <property type="component" value="Unplaced"/>
</dbReference>
<sequence length="122" mass="13961">MSFSTTSPEVDNELGQAEDTYSATFTGENGSMKTDHCIASSSLGADTSFVRLQACAKGRCYRREFTRSFRQQFVKLLDDADENEPKARRLYEGIQTCLNMDWSWLQHPKLCALSMRKMQSWL</sequence>
<evidence type="ECO:0000256" key="1">
    <source>
        <dbReference type="SAM" id="MobiDB-lite"/>
    </source>
</evidence>
<protein>
    <submittedName>
        <fullName evidence="3">Uncharacterized protein</fullName>
    </submittedName>
</protein>
<feature type="compositionally biased region" description="Polar residues" evidence="1">
    <location>
        <begin position="19"/>
        <end position="31"/>
    </location>
</feature>
<organism evidence="2 3">
    <name type="scientific">Ditylenchus dipsaci</name>
    <dbReference type="NCBI Taxonomy" id="166011"/>
    <lineage>
        <taxon>Eukaryota</taxon>
        <taxon>Metazoa</taxon>
        <taxon>Ecdysozoa</taxon>
        <taxon>Nematoda</taxon>
        <taxon>Chromadorea</taxon>
        <taxon>Rhabditida</taxon>
        <taxon>Tylenchina</taxon>
        <taxon>Tylenchomorpha</taxon>
        <taxon>Sphaerularioidea</taxon>
        <taxon>Anguinidae</taxon>
        <taxon>Anguininae</taxon>
        <taxon>Ditylenchus</taxon>
    </lineage>
</organism>
<reference evidence="3" key="1">
    <citation type="submission" date="2022-11" db="UniProtKB">
        <authorList>
            <consortium name="WormBaseParasite"/>
        </authorList>
    </citation>
    <scope>IDENTIFICATION</scope>
</reference>